<organism evidence="1">
    <name type="scientific">Anguilla anguilla</name>
    <name type="common">European freshwater eel</name>
    <name type="synonym">Muraena anguilla</name>
    <dbReference type="NCBI Taxonomy" id="7936"/>
    <lineage>
        <taxon>Eukaryota</taxon>
        <taxon>Metazoa</taxon>
        <taxon>Chordata</taxon>
        <taxon>Craniata</taxon>
        <taxon>Vertebrata</taxon>
        <taxon>Euteleostomi</taxon>
        <taxon>Actinopterygii</taxon>
        <taxon>Neopterygii</taxon>
        <taxon>Teleostei</taxon>
        <taxon>Anguilliformes</taxon>
        <taxon>Anguillidae</taxon>
        <taxon>Anguilla</taxon>
    </lineage>
</organism>
<proteinExistence type="predicted"/>
<reference evidence="1" key="1">
    <citation type="submission" date="2014-11" db="EMBL/GenBank/DDBJ databases">
        <authorList>
            <person name="Amaro Gonzalez C."/>
        </authorList>
    </citation>
    <scope>NUCLEOTIDE SEQUENCE</scope>
</reference>
<accession>A0A0E9VZ84</accession>
<sequence length="91" mass="10113">MAPCTILHWRSPDRLSMGVLYKDRQQPFGEESGSKNPVQLDASIPAEERKCDTFNTGVISCFLDHSLKLPQLWGCKRQKVPPSSCHSPTAG</sequence>
<protein>
    <submittedName>
        <fullName evidence="1">Uncharacterized protein</fullName>
    </submittedName>
</protein>
<name>A0A0E9VZ84_ANGAN</name>
<reference evidence="1" key="2">
    <citation type="journal article" date="2015" name="Fish Shellfish Immunol.">
        <title>Early steps in the European eel (Anguilla anguilla)-Vibrio vulnificus interaction in the gills: Role of the RtxA13 toxin.</title>
        <authorList>
            <person name="Callol A."/>
            <person name="Pajuelo D."/>
            <person name="Ebbesson L."/>
            <person name="Teles M."/>
            <person name="MacKenzie S."/>
            <person name="Amaro C."/>
        </authorList>
    </citation>
    <scope>NUCLEOTIDE SEQUENCE</scope>
</reference>
<evidence type="ECO:0000313" key="1">
    <source>
        <dbReference type="EMBL" id="JAH82553.1"/>
    </source>
</evidence>
<dbReference type="AlphaFoldDB" id="A0A0E9VZ84"/>
<dbReference type="EMBL" id="GBXM01026024">
    <property type="protein sequence ID" value="JAH82553.1"/>
    <property type="molecule type" value="Transcribed_RNA"/>
</dbReference>